<organism evidence="12 13">
    <name type="scientific">Clostridium paridis</name>
    <dbReference type="NCBI Taxonomy" id="2803863"/>
    <lineage>
        <taxon>Bacteria</taxon>
        <taxon>Bacillati</taxon>
        <taxon>Bacillota</taxon>
        <taxon>Clostridia</taxon>
        <taxon>Eubacteriales</taxon>
        <taxon>Clostridiaceae</taxon>
        <taxon>Clostridium</taxon>
    </lineage>
</organism>
<keyword evidence="6" id="KW-0804">Transcription</keyword>
<dbReference type="PANTHER" id="PTHR48111">
    <property type="entry name" value="REGULATOR OF RPOS"/>
    <property type="match status" value="1"/>
</dbReference>
<feature type="domain" description="Response regulatory" evidence="10">
    <location>
        <begin position="3"/>
        <end position="116"/>
    </location>
</feature>
<evidence type="ECO:0000313" key="12">
    <source>
        <dbReference type="EMBL" id="MBL4933983.1"/>
    </source>
</evidence>
<dbReference type="AlphaFoldDB" id="A0A937FIU1"/>
<evidence type="ECO:0000259" key="11">
    <source>
        <dbReference type="PROSITE" id="PS51755"/>
    </source>
</evidence>
<dbReference type="CDD" id="cd17574">
    <property type="entry name" value="REC_OmpR"/>
    <property type="match status" value="1"/>
</dbReference>
<dbReference type="GO" id="GO:0005829">
    <property type="term" value="C:cytosol"/>
    <property type="evidence" value="ECO:0007669"/>
    <property type="project" value="TreeGrafter"/>
</dbReference>
<comment type="caution">
    <text evidence="12">The sequence shown here is derived from an EMBL/GenBank/DDBJ whole genome shotgun (WGS) entry which is preliminary data.</text>
</comment>
<evidence type="ECO:0000313" key="13">
    <source>
        <dbReference type="Proteomes" id="UP000623681"/>
    </source>
</evidence>
<evidence type="ECO:0000256" key="2">
    <source>
        <dbReference type="ARBA" id="ARBA00022553"/>
    </source>
</evidence>
<evidence type="ECO:0000256" key="1">
    <source>
        <dbReference type="ARBA" id="ARBA00018672"/>
    </source>
</evidence>
<dbReference type="InterPro" id="IPR036388">
    <property type="entry name" value="WH-like_DNA-bd_sf"/>
</dbReference>
<comment type="function">
    <text evidence="7">May play the central regulatory role in sporulation. It may be an element of the effector pathway responsible for the activation of sporulation genes in response to nutritional stress. Spo0A may act in concert with spo0H (a sigma factor) to control the expression of some genes that are critical to the sporulation process.</text>
</comment>
<evidence type="ECO:0000256" key="9">
    <source>
        <dbReference type="PROSITE-ProRule" id="PRU01091"/>
    </source>
</evidence>
<evidence type="ECO:0000256" key="3">
    <source>
        <dbReference type="ARBA" id="ARBA00023012"/>
    </source>
</evidence>
<dbReference type="Gene3D" id="1.10.10.10">
    <property type="entry name" value="Winged helix-like DNA-binding domain superfamily/Winged helix DNA-binding domain"/>
    <property type="match status" value="1"/>
</dbReference>
<dbReference type="GO" id="GO:0000156">
    <property type="term" value="F:phosphorelay response regulator activity"/>
    <property type="evidence" value="ECO:0007669"/>
    <property type="project" value="TreeGrafter"/>
</dbReference>
<dbReference type="InterPro" id="IPR011006">
    <property type="entry name" value="CheY-like_superfamily"/>
</dbReference>
<proteinExistence type="predicted"/>
<dbReference type="Proteomes" id="UP000623681">
    <property type="component" value="Unassembled WGS sequence"/>
</dbReference>
<feature type="DNA-binding region" description="OmpR/PhoB-type" evidence="9">
    <location>
        <begin position="135"/>
        <end position="234"/>
    </location>
</feature>
<dbReference type="PROSITE" id="PS51755">
    <property type="entry name" value="OMPR_PHOB"/>
    <property type="match status" value="1"/>
</dbReference>
<gene>
    <name evidence="12" type="ORF">JK634_19530</name>
</gene>
<evidence type="ECO:0000256" key="7">
    <source>
        <dbReference type="ARBA" id="ARBA00024867"/>
    </source>
</evidence>
<dbReference type="PROSITE" id="PS50110">
    <property type="entry name" value="RESPONSE_REGULATORY"/>
    <property type="match status" value="1"/>
</dbReference>
<protein>
    <recommendedName>
        <fullName evidence="1">Stage 0 sporulation protein A homolog</fullName>
    </recommendedName>
</protein>
<dbReference type="FunFam" id="1.10.10.10:FF:000018">
    <property type="entry name" value="DNA-binding response regulator ResD"/>
    <property type="match status" value="1"/>
</dbReference>
<dbReference type="EMBL" id="JAESWA010000029">
    <property type="protein sequence ID" value="MBL4933983.1"/>
    <property type="molecule type" value="Genomic_DNA"/>
</dbReference>
<reference evidence="12" key="1">
    <citation type="submission" date="2021-01" db="EMBL/GenBank/DDBJ databases">
        <title>Genome public.</title>
        <authorList>
            <person name="Liu C."/>
            <person name="Sun Q."/>
        </authorList>
    </citation>
    <scope>NUCLEOTIDE SEQUENCE</scope>
    <source>
        <strain evidence="12">YIM B02565</strain>
    </source>
</reference>
<keyword evidence="4" id="KW-0805">Transcription regulation</keyword>
<dbReference type="Gene3D" id="3.40.50.2300">
    <property type="match status" value="1"/>
</dbReference>
<dbReference type="PANTHER" id="PTHR48111:SF2">
    <property type="entry name" value="RESPONSE REGULATOR SAER"/>
    <property type="match status" value="1"/>
</dbReference>
<evidence type="ECO:0000256" key="4">
    <source>
        <dbReference type="ARBA" id="ARBA00023015"/>
    </source>
</evidence>
<keyword evidence="2 8" id="KW-0597">Phosphoprotein</keyword>
<dbReference type="InterPro" id="IPR039420">
    <property type="entry name" value="WalR-like"/>
</dbReference>
<dbReference type="RefSeq" id="WP_202769445.1">
    <property type="nucleotide sequence ID" value="NZ_JAESWA010000029.1"/>
</dbReference>
<dbReference type="Pfam" id="PF00486">
    <property type="entry name" value="Trans_reg_C"/>
    <property type="match status" value="1"/>
</dbReference>
<feature type="domain" description="OmpR/PhoB-type" evidence="11">
    <location>
        <begin position="135"/>
        <end position="234"/>
    </location>
</feature>
<dbReference type="Pfam" id="PF00072">
    <property type="entry name" value="Response_reg"/>
    <property type="match status" value="1"/>
</dbReference>
<dbReference type="InterPro" id="IPR001789">
    <property type="entry name" value="Sig_transdc_resp-reg_receiver"/>
</dbReference>
<dbReference type="GO" id="GO:0032993">
    <property type="term" value="C:protein-DNA complex"/>
    <property type="evidence" value="ECO:0007669"/>
    <property type="project" value="TreeGrafter"/>
</dbReference>
<keyword evidence="5 9" id="KW-0238">DNA-binding</keyword>
<accession>A0A937FIU1</accession>
<dbReference type="GO" id="GO:0006355">
    <property type="term" value="P:regulation of DNA-templated transcription"/>
    <property type="evidence" value="ECO:0007669"/>
    <property type="project" value="InterPro"/>
</dbReference>
<evidence type="ECO:0000259" key="10">
    <source>
        <dbReference type="PROSITE" id="PS50110"/>
    </source>
</evidence>
<name>A0A937FIU1_9CLOT</name>
<dbReference type="SMART" id="SM00448">
    <property type="entry name" value="REC"/>
    <property type="match status" value="1"/>
</dbReference>
<keyword evidence="13" id="KW-1185">Reference proteome</keyword>
<dbReference type="FunFam" id="3.40.50.2300:FF:000001">
    <property type="entry name" value="DNA-binding response regulator PhoB"/>
    <property type="match status" value="1"/>
</dbReference>
<keyword evidence="3" id="KW-0902">Two-component regulatory system</keyword>
<evidence type="ECO:0000256" key="8">
    <source>
        <dbReference type="PROSITE-ProRule" id="PRU00169"/>
    </source>
</evidence>
<feature type="modified residue" description="4-aspartylphosphate" evidence="8">
    <location>
        <position position="52"/>
    </location>
</feature>
<dbReference type="GO" id="GO:0000976">
    <property type="term" value="F:transcription cis-regulatory region binding"/>
    <property type="evidence" value="ECO:0007669"/>
    <property type="project" value="TreeGrafter"/>
</dbReference>
<dbReference type="SMART" id="SM00862">
    <property type="entry name" value="Trans_reg_C"/>
    <property type="match status" value="1"/>
</dbReference>
<sequence length="235" mass="27395">MRNILIVDDEVEIIELIELYLEKDGYRVYKAEDGIEAWRIITSEKIDLVLLDIMIPGIDGYQLVKKIRERYNIPVIFISAKSDANDLILGLGLGADDYIIKPFNPLELSARVGAHIRRFTELKGEEAEIVNDIKSGKIILGTLVLDENQCMLLKDNREIIMTVTEYKIMRFLMKNPNKVFTKKQIFEQVWEDEYYGDDNTIMVHISNIRDKIEECPRSPKYLKTVRGLGYKFQWD</sequence>
<evidence type="ECO:0000256" key="6">
    <source>
        <dbReference type="ARBA" id="ARBA00023163"/>
    </source>
</evidence>
<dbReference type="InterPro" id="IPR001867">
    <property type="entry name" value="OmpR/PhoB-type_DNA-bd"/>
</dbReference>
<dbReference type="SUPFAM" id="SSF52172">
    <property type="entry name" value="CheY-like"/>
    <property type="match status" value="1"/>
</dbReference>
<dbReference type="CDD" id="cd00383">
    <property type="entry name" value="trans_reg_C"/>
    <property type="match status" value="1"/>
</dbReference>
<dbReference type="Gene3D" id="6.10.250.690">
    <property type="match status" value="1"/>
</dbReference>
<evidence type="ECO:0000256" key="5">
    <source>
        <dbReference type="ARBA" id="ARBA00023125"/>
    </source>
</evidence>